<evidence type="ECO:0000259" key="1">
    <source>
        <dbReference type="Pfam" id="PF18843"/>
    </source>
</evidence>
<dbReference type="AlphaFoldDB" id="A0A644WLN3"/>
<dbReference type="InterPro" id="IPR040809">
    <property type="entry name" value="LPD28"/>
</dbReference>
<accession>A0A644WLN3</accession>
<dbReference type="EMBL" id="VSSQ01001041">
    <property type="protein sequence ID" value="MPM04471.1"/>
    <property type="molecule type" value="Genomic_DNA"/>
</dbReference>
<comment type="caution">
    <text evidence="2">The sequence shown here is derived from an EMBL/GenBank/DDBJ whole genome shotgun (WGS) entry which is preliminary data.</text>
</comment>
<gene>
    <name evidence="2" type="ORF">SDC9_50748</name>
</gene>
<feature type="domain" description="Large polyvalent protein associated" evidence="1">
    <location>
        <begin position="7"/>
        <end position="100"/>
    </location>
</feature>
<dbReference type="Pfam" id="PF18843">
    <property type="entry name" value="LPD28"/>
    <property type="match status" value="1"/>
</dbReference>
<sequence>MSVNAREEQYEHVELFGKPALFTDSRIDRSTVPEGFHCYDLRGSDYDPGKPMTLENQVAVNHAGTVLTAEPVTIPKEGFRRLRGKLNFLGACLTLPEFCEEHGIALPPDNRKFILRPASPNEAGFFYALPKEQDEALGAVGHVRIDFGHDGNEFWHTWHPRGDESLNSPEFKAELTDLVNELRKTGPLKNLSAMAGYCRNRGGEIEGGWRQNYGYVIETERYRYCLRCNPGPEITTPTSPPSTCGCSG</sequence>
<protein>
    <recommendedName>
        <fullName evidence="1">Large polyvalent protein associated domain-containing protein</fullName>
    </recommendedName>
</protein>
<reference evidence="2" key="1">
    <citation type="submission" date="2019-08" db="EMBL/GenBank/DDBJ databases">
        <authorList>
            <person name="Kucharzyk K."/>
            <person name="Murdoch R.W."/>
            <person name="Higgins S."/>
            <person name="Loffler F."/>
        </authorList>
    </citation>
    <scope>NUCLEOTIDE SEQUENCE</scope>
</reference>
<evidence type="ECO:0000313" key="2">
    <source>
        <dbReference type="EMBL" id="MPM04471.1"/>
    </source>
</evidence>
<proteinExistence type="predicted"/>
<organism evidence="2">
    <name type="scientific">bioreactor metagenome</name>
    <dbReference type="NCBI Taxonomy" id="1076179"/>
    <lineage>
        <taxon>unclassified sequences</taxon>
        <taxon>metagenomes</taxon>
        <taxon>ecological metagenomes</taxon>
    </lineage>
</organism>
<name>A0A644WLN3_9ZZZZ</name>